<organism evidence="1">
    <name type="scientific">freshwater metagenome</name>
    <dbReference type="NCBI Taxonomy" id="449393"/>
    <lineage>
        <taxon>unclassified sequences</taxon>
        <taxon>metagenomes</taxon>
        <taxon>ecological metagenomes</taxon>
    </lineage>
</organism>
<gene>
    <name evidence="1" type="ORF">UFOPK3772_03709</name>
</gene>
<accession>A0A6J7MF95</accession>
<evidence type="ECO:0000313" key="1">
    <source>
        <dbReference type="EMBL" id="CAB4976344.1"/>
    </source>
</evidence>
<sequence length="39" mass="4197">MTTTAEDLAKQFAHLARALKSPRIGEAAKRLGDQARDTG</sequence>
<dbReference type="EMBL" id="CAFBNE010000271">
    <property type="protein sequence ID" value="CAB4976344.1"/>
    <property type="molecule type" value="Genomic_DNA"/>
</dbReference>
<reference evidence="1" key="1">
    <citation type="submission" date="2020-05" db="EMBL/GenBank/DDBJ databases">
        <authorList>
            <person name="Chiriac C."/>
            <person name="Salcher M."/>
            <person name="Ghai R."/>
            <person name="Kavagutti S V."/>
        </authorList>
    </citation>
    <scope>NUCLEOTIDE SEQUENCE</scope>
</reference>
<dbReference type="AlphaFoldDB" id="A0A6J7MF95"/>
<protein>
    <submittedName>
        <fullName evidence="1">Unannotated protein</fullName>
    </submittedName>
</protein>
<name>A0A6J7MF95_9ZZZZ</name>
<proteinExistence type="predicted"/>